<dbReference type="Gene3D" id="1.10.10.10">
    <property type="entry name" value="Winged helix-like DNA-binding domain superfamily/Winged helix DNA-binding domain"/>
    <property type="match status" value="1"/>
</dbReference>
<keyword evidence="1" id="KW-0238">DNA-binding</keyword>
<accession>A0ABS2CRM1</accession>
<evidence type="ECO:0000256" key="1">
    <source>
        <dbReference type="ARBA" id="ARBA00023125"/>
    </source>
</evidence>
<feature type="domain" description="HTH luxR-type" evidence="2">
    <location>
        <begin position="43"/>
        <end position="108"/>
    </location>
</feature>
<dbReference type="PANTHER" id="PTHR43214:SF42">
    <property type="entry name" value="TRANSCRIPTIONAL REGULATORY PROTEIN DESR"/>
    <property type="match status" value="1"/>
</dbReference>
<comment type="caution">
    <text evidence="3">The sequence shown here is derived from an EMBL/GenBank/DDBJ whole genome shotgun (WGS) entry which is preliminary data.</text>
</comment>
<reference evidence="3" key="1">
    <citation type="submission" date="2021-02" db="EMBL/GenBank/DDBJ databases">
        <title>Phycicoccus sp. MQZ13P-5T, whole genome shotgun sequence.</title>
        <authorList>
            <person name="Tuo L."/>
        </authorList>
    </citation>
    <scope>NUCLEOTIDE SEQUENCE</scope>
    <source>
        <strain evidence="3">MQZ13P-5</strain>
    </source>
</reference>
<dbReference type="InterPro" id="IPR016032">
    <property type="entry name" value="Sig_transdc_resp-reg_C-effctor"/>
</dbReference>
<dbReference type="SUPFAM" id="SSF46894">
    <property type="entry name" value="C-terminal effector domain of the bipartite response regulators"/>
    <property type="match status" value="1"/>
</dbReference>
<gene>
    <name evidence="3" type="ORF">JQN70_19225</name>
</gene>
<protein>
    <submittedName>
        <fullName evidence="3">Response regulator transcription factor</fullName>
    </submittedName>
</protein>
<dbReference type="SMART" id="SM00421">
    <property type="entry name" value="HTH_LUXR"/>
    <property type="match status" value="1"/>
</dbReference>
<dbReference type="PANTHER" id="PTHR43214">
    <property type="entry name" value="TWO-COMPONENT RESPONSE REGULATOR"/>
    <property type="match status" value="1"/>
</dbReference>
<dbReference type="CDD" id="cd06170">
    <property type="entry name" value="LuxR_C_like"/>
    <property type="match status" value="1"/>
</dbReference>
<dbReference type="InterPro" id="IPR036388">
    <property type="entry name" value="WH-like_DNA-bd_sf"/>
</dbReference>
<dbReference type="PROSITE" id="PS50043">
    <property type="entry name" value="HTH_LUXR_2"/>
    <property type="match status" value="1"/>
</dbReference>
<dbReference type="PRINTS" id="PR00038">
    <property type="entry name" value="HTHLUXR"/>
</dbReference>
<proteinExistence type="predicted"/>
<dbReference type="InterPro" id="IPR039420">
    <property type="entry name" value="WalR-like"/>
</dbReference>
<sequence>MGIVRKGQRVSALRDAILRAAEGVTVLSARDVKRLLPPSGGHRPGPGEDLTPREREVLGLLVQGLAPREIASRLSISYATARNHVQSVIGKLGAHSTLEAVTIALRENIVSGP</sequence>
<dbReference type="Proteomes" id="UP001430172">
    <property type="component" value="Unassembled WGS sequence"/>
</dbReference>
<evidence type="ECO:0000313" key="4">
    <source>
        <dbReference type="Proteomes" id="UP001430172"/>
    </source>
</evidence>
<dbReference type="EMBL" id="JAFDVD010000027">
    <property type="protein sequence ID" value="MBM6402532.1"/>
    <property type="molecule type" value="Genomic_DNA"/>
</dbReference>
<organism evidence="3 4">
    <name type="scientific">Phycicoccus sonneratiae</name>
    <dbReference type="NCBI Taxonomy" id="2807628"/>
    <lineage>
        <taxon>Bacteria</taxon>
        <taxon>Bacillati</taxon>
        <taxon>Actinomycetota</taxon>
        <taxon>Actinomycetes</taxon>
        <taxon>Micrococcales</taxon>
        <taxon>Intrasporangiaceae</taxon>
        <taxon>Phycicoccus</taxon>
    </lineage>
</organism>
<dbReference type="Pfam" id="PF00196">
    <property type="entry name" value="GerE"/>
    <property type="match status" value="1"/>
</dbReference>
<keyword evidence="4" id="KW-1185">Reference proteome</keyword>
<evidence type="ECO:0000313" key="3">
    <source>
        <dbReference type="EMBL" id="MBM6402532.1"/>
    </source>
</evidence>
<dbReference type="InterPro" id="IPR000792">
    <property type="entry name" value="Tscrpt_reg_LuxR_C"/>
</dbReference>
<name>A0ABS2CRM1_9MICO</name>
<evidence type="ECO:0000259" key="2">
    <source>
        <dbReference type="PROSITE" id="PS50043"/>
    </source>
</evidence>